<keyword evidence="3" id="KW-1185">Reference proteome</keyword>
<dbReference type="AlphaFoldDB" id="A0A9X1L9K8"/>
<dbReference type="InterPro" id="IPR027417">
    <property type="entry name" value="P-loop_NTPase"/>
</dbReference>
<keyword evidence="1" id="KW-1133">Transmembrane helix</keyword>
<keyword evidence="1" id="KW-0812">Transmembrane</keyword>
<proteinExistence type="predicted"/>
<keyword evidence="2" id="KW-0547">Nucleotide-binding</keyword>
<feature type="transmembrane region" description="Helical" evidence="1">
    <location>
        <begin position="210"/>
        <end position="234"/>
    </location>
</feature>
<reference evidence="2" key="1">
    <citation type="submission" date="2021-10" db="EMBL/GenBank/DDBJ databases">
        <title>Roseicella aerolatum sp. nov., isolated from aerosols of e-waste dismantling site.</title>
        <authorList>
            <person name="Qin T."/>
        </authorList>
    </citation>
    <scope>NUCLEOTIDE SEQUENCE</scope>
    <source>
        <strain evidence="2">GB24</strain>
    </source>
</reference>
<evidence type="ECO:0000313" key="2">
    <source>
        <dbReference type="EMBL" id="MCB4821243.1"/>
    </source>
</evidence>
<protein>
    <submittedName>
        <fullName evidence="2">DEAD/DEAH box helicase family protein</fullName>
    </submittedName>
</protein>
<evidence type="ECO:0000313" key="3">
    <source>
        <dbReference type="Proteomes" id="UP001139311"/>
    </source>
</evidence>
<dbReference type="GO" id="GO:0004386">
    <property type="term" value="F:helicase activity"/>
    <property type="evidence" value="ECO:0007669"/>
    <property type="project" value="UniProtKB-KW"/>
</dbReference>
<dbReference type="EMBL" id="JAJAQI010000006">
    <property type="protein sequence ID" value="MCB4821243.1"/>
    <property type="molecule type" value="Genomic_DNA"/>
</dbReference>
<gene>
    <name evidence="2" type="ORF">LHA35_05805</name>
</gene>
<dbReference type="RefSeq" id="WP_226605692.1">
    <property type="nucleotide sequence ID" value="NZ_JAJAQI010000006.1"/>
</dbReference>
<organism evidence="2 3">
    <name type="scientific">Roseicella aerolata</name>
    <dbReference type="NCBI Taxonomy" id="2883479"/>
    <lineage>
        <taxon>Bacteria</taxon>
        <taxon>Pseudomonadati</taxon>
        <taxon>Pseudomonadota</taxon>
        <taxon>Alphaproteobacteria</taxon>
        <taxon>Acetobacterales</taxon>
        <taxon>Roseomonadaceae</taxon>
        <taxon>Roseicella</taxon>
    </lineage>
</organism>
<name>A0A9X1L9K8_9PROT</name>
<keyword evidence="1" id="KW-0472">Membrane</keyword>
<keyword evidence="2" id="KW-0347">Helicase</keyword>
<sequence length="780" mass="86780">MLIYYVDALAGAGKTHGAIEHAIERARRGDKVAIVQPSRHLIQQSYIQATQIAPDLLITRLDSSTNPRRVRAALIAHLNRPYPEGEILFVTHAAFFGLPYWHNRPAWHIIVDEIPNVVEDLSRRVPVSHHTLTQHLELHGRNHVYSRIGARDGAEAVLRAIAENELDDESQEIFAPAASRILDPNWLVLAHTANYEKFSTGRATARGSSLGLFGLMLPAALGGFASLTVMGAMFRESVLAMVWRCHGAVFEPHPVIQDRLRYHRHDNGAQLTIEYLWEHHWSKRFRDSTLSDRSTVFETSLRHACGIMAGKEFIYVANLDGEDIAGHALPGGIQVPSVCHGLNAYSHIDNCVFLSALKFTGDRYKCLETLDVNRDELDRAHYLQSVYQAVMRTSLRDPSCTRPKHVVVMDRMAADYLASQFLGATVAKAPTPRTKSGRVGRPALWRDEAARKRAERNRARVLGELAALHQEAKSCVSLIPSIYSRDVLHHEVTSNQALMQELRHALNTEVSGKKQNILISPALFEVTKGAETRRGLDNITQVYGIWLDNDGGDLTPDALRGIFPGLWMACFSTYSGGDRYRVFIPTSQPMTVEADAAVKRMIFDQLCQAGYHDASAERGKRHGFDTSKLTASSLFFLPCRQPGADVFFIEFPGEELDPQAWIARPTVAGLFDVPEPILLPTPPVPQSPAPPPLASAEADTACSLIVASGIDPQVDRARQVYATTPKGAGLRNAAFFRFGLELRRLGLSMPEIERHLRTTADDADRRRQIKSIMRSLGRRL</sequence>
<evidence type="ECO:0000256" key="1">
    <source>
        <dbReference type="SAM" id="Phobius"/>
    </source>
</evidence>
<dbReference type="SUPFAM" id="SSF52540">
    <property type="entry name" value="P-loop containing nucleoside triphosphate hydrolases"/>
    <property type="match status" value="1"/>
</dbReference>
<accession>A0A9X1L9K8</accession>
<keyword evidence="2" id="KW-0067">ATP-binding</keyword>
<keyword evidence="2" id="KW-0378">Hydrolase</keyword>
<dbReference type="Proteomes" id="UP001139311">
    <property type="component" value="Unassembled WGS sequence"/>
</dbReference>
<comment type="caution">
    <text evidence="2">The sequence shown here is derived from an EMBL/GenBank/DDBJ whole genome shotgun (WGS) entry which is preliminary data.</text>
</comment>